<keyword evidence="1" id="KW-0880">Kelch repeat</keyword>
<dbReference type="Proteomes" id="UP001295684">
    <property type="component" value="Unassembled WGS sequence"/>
</dbReference>
<evidence type="ECO:0000313" key="5">
    <source>
        <dbReference type="Proteomes" id="UP001295684"/>
    </source>
</evidence>
<feature type="transmembrane region" description="Helical" evidence="3">
    <location>
        <begin position="978"/>
        <end position="996"/>
    </location>
</feature>
<evidence type="ECO:0008006" key="6">
    <source>
        <dbReference type="Google" id="ProtNLM"/>
    </source>
</evidence>
<organism evidence="4 5">
    <name type="scientific">Euplotes crassus</name>
    <dbReference type="NCBI Taxonomy" id="5936"/>
    <lineage>
        <taxon>Eukaryota</taxon>
        <taxon>Sar</taxon>
        <taxon>Alveolata</taxon>
        <taxon>Ciliophora</taxon>
        <taxon>Intramacronucleata</taxon>
        <taxon>Spirotrichea</taxon>
        <taxon>Hypotrichia</taxon>
        <taxon>Euplotida</taxon>
        <taxon>Euplotidae</taxon>
        <taxon>Moneuplotes</taxon>
    </lineage>
</organism>
<dbReference type="Gene3D" id="2.120.10.80">
    <property type="entry name" value="Kelch-type beta propeller"/>
    <property type="match status" value="2"/>
</dbReference>
<gene>
    <name evidence="4" type="ORF">ECRASSUSDP1_LOCUS17781</name>
</gene>
<dbReference type="AlphaFoldDB" id="A0AAD1XPQ1"/>
<sequence length="1087" mass="124979">MQDAQDDVDSRGLKTTKVLKKEQIALNEKDEHIITLSLDDLGVEPSMDISESHSIIIEVWSQPASTEVVDMKQVIDVKSKMNAPGHLNEFVNIKDTIPILRNQTSGKIYHYIIYDLCYLSYQLQETPTIELKFEALDGSVKSDFIARVVEFKNLKINCVDSDSDWFLPREDHASCQTWDQKVWVYGGRRNVDDTVVPMGDIMKYDSKLNRWFKAKENSNLKPKPRYAHSMFCYFNYLIIFGGMSYDGEILGDLWVYDITKEIWTSVIDNKNLLELQIQNVTGVIPKERAYAASIMMKVLGAGYLVGGKNREGYACDLWALKIDKVIQYVEDPESVHISNFWVKKEFEQEMNQFCRFGHSVAEVTNTTFLIFGGLDNNDKVISSPVLYNVVNQTALDLIERGYDGAPMKRNKPAMLSSGNQMVIMYGGVDPERTGYLTDLWHLKVSEPDIIYEKVEYETKGTAYMVSWRSGFTMEYLRGKKYPYLIGGSFGNNQQSQALISLPEVKCGNLTDFQTTTCSPCPKGSFFSGKTKECKWCEQYEYFDENFDDYFKSQCNSCPRGLIGGNYRSCVPCAGGFIFSSASRSHCKECAEDKICPLGTKYEFEKEKFAALMSDVQINNIPKILDTNDITVDYTSTYIVLLLVFLTLVCSIIVAIILTGCKERFLFIFREIDSVAVTGGKRKKVVGGILMVFFILYLTLIWAGYLINYLAYNERRETSETQNPFSQREMPSSYEIEIQAYGSKVKEANGPFLLYNASKEKEPNSNPDDLCDKYKKEINLHEKGRDMVQFSSYFRGAKVATFQCKRNALNSFSDEYNLKIVFKDVPKAEIKDQIIHVSFDSDYTYAYHFFKWKFRSVWEYGFEDMPIAFSEIEGIMTPQMMQDSNKNITKAFKGPEPTTLSMSLIPTHYVNEFEGTNHEGYRVQLEEFSRGSTVNKRNLVNRYLANGDEHKGLKIQFNVKSSNMLFQVRIEKIKSILEVAAYMLGFLAGFIIVVRATKYYLLKETYFLELEKQCEQYFGRHREIKYEDEDDITNIELMRLERTRHRNRIADEGDHLNASDAVNRNSVVDLDHSELNDDEENDLKKLAI</sequence>
<keyword evidence="3" id="KW-0472">Membrane</keyword>
<evidence type="ECO:0000256" key="1">
    <source>
        <dbReference type="ARBA" id="ARBA00022441"/>
    </source>
</evidence>
<proteinExistence type="predicted"/>
<name>A0AAD1XPQ1_EUPCR</name>
<reference evidence="4" key="1">
    <citation type="submission" date="2023-07" db="EMBL/GenBank/DDBJ databases">
        <authorList>
            <consortium name="AG Swart"/>
            <person name="Singh M."/>
            <person name="Singh A."/>
            <person name="Seah K."/>
            <person name="Emmerich C."/>
        </authorList>
    </citation>
    <scope>NUCLEOTIDE SEQUENCE</scope>
    <source>
        <strain evidence="4">DP1</strain>
    </source>
</reference>
<feature type="transmembrane region" description="Helical" evidence="3">
    <location>
        <begin position="688"/>
        <end position="711"/>
    </location>
</feature>
<keyword evidence="5" id="KW-1185">Reference proteome</keyword>
<keyword evidence="3" id="KW-1133">Transmembrane helix</keyword>
<accession>A0AAD1XPQ1</accession>
<keyword evidence="2" id="KW-0677">Repeat</keyword>
<comment type="caution">
    <text evidence="4">The sequence shown here is derived from an EMBL/GenBank/DDBJ whole genome shotgun (WGS) entry which is preliminary data.</text>
</comment>
<evidence type="ECO:0000256" key="2">
    <source>
        <dbReference type="ARBA" id="ARBA00022737"/>
    </source>
</evidence>
<feature type="transmembrane region" description="Helical" evidence="3">
    <location>
        <begin position="637"/>
        <end position="660"/>
    </location>
</feature>
<keyword evidence="3" id="KW-0812">Transmembrane</keyword>
<evidence type="ECO:0000313" key="4">
    <source>
        <dbReference type="EMBL" id="CAI2376411.1"/>
    </source>
</evidence>
<evidence type="ECO:0000256" key="3">
    <source>
        <dbReference type="SAM" id="Phobius"/>
    </source>
</evidence>
<dbReference type="PANTHER" id="PTHR46093:SF18">
    <property type="entry name" value="FIBRONECTIN TYPE-III DOMAIN-CONTAINING PROTEIN"/>
    <property type="match status" value="1"/>
</dbReference>
<dbReference type="SUPFAM" id="SSF117281">
    <property type="entry name" value="Kelch motif"/>
    <property type="match status" value="2"/>
</dbReference>
<dbReference type="Pfam" id="PF24681">
    <property type="entry name" value="Kelch_KLHDC2_KLHL20_DRC7"/>
    <property type="match status" value="1"/>
</dbReference>
<dbReference type="PANTHER" id="PTHR46093">
    <property type="entry name" value="ACYL-COA-BINDING DOMAIN-CONTAINING PROTEIN 5"/>
    <property type="match status" value="1"/>
</dbReference>
<dbReference type="EMBL" id="CAMPGE010017969">
    <property type="protein sequence ID" value="CAI2376411.1"/>
    <property type="molecule type" value="Genomic_DNA"/>
</dbReference>
<dbReference type="InterPro" id="IPR015915">
    <property type="entry name" value="Kelch-typ_b-propeller"/>
</dbReference>
<protein>
    <recommendedName>
        <fullName evidence="6">Tyrosine-protein kinase ephrin type A/B receptor-like domain-containing protein</fullName>
    </recommendedName>
</protein>